<name>A0A0L1JB10_ASPN3</name>
<keyword evidence="1" id="KW-0732">Signal</keyword>
<dbReference type="GeneID" id="26803981"/>
<evidence type="ECO:0000313" key="3">
    <source>
        <dbReference type="Proteomes" id="UP000037505"/>
    </source>
</evidence>
<dbReference type="STRING" id="1509407.A0A0L1JB10"/>
<reference evidence="2 3" key="1">
    <citation type="submission" date="2014-06" db="EMBL/GenBank/DDBJ databases">
        <title>The Genome of the Aflatoxigenic Filamentous Fungus Aspergillus nomius.</title>
        <authorList>
            <person name="Moore M.G."/>
            <person name="Shannon B.M."/>
            <person name="Brian M.M."/>
        </authorList>
    </citation>
    <scope>NUCLEOTIDE SEQUENCE [LARGE SCALE GENOMIC DNA]</scope>
    <source>
        <strain evidence="2 3">NRRL 13137</strain>
    </source>
</reference>
<feature type="chain" id="PRO_5005553384" description="Peptidase metallopeptidase domain-containing protein" evidence="1">
    <location>
        <begin position="24"/>
        <end position="338"/>
    </location>
</feature>
<comment type="caution">
    <text evidence="2">The sequence shown here is derived from an EMBL/GenBank/DDBJ whole genome shotgun (WGS) entry which is preliminary data.</text>
</comment>
<dbReference type="Gene3D" id="3.40.390.10">
    <property type="entry name" value="Collagenase (Catalytic Domain)"/>
    <property type="match status" value="1"/>
</dbReference>
<protein>
    <recommendedName>
        <fullName evidence="4">Peptidase metallopeptidase domain-containing protein</fullName>
    </recommendedName>
</protein>
<gene>
    <name evidence="2" type="ORF">ANOM_002177</name>
</gene>
<evidence type="ECO:0000313" key="2">
    <source>
        <dbReference type="EMBL" id="KNG88951.1"/>
    </source>
</evidence>
<evidence type="ECO:0000256" key="1">
    <source>
        <dbReference type="SAM" id="SignalP"/>
    </source>
</evidence>
<dbReference type="OrthoDB" id="291007at2759"/>
<dbReference type="EMBL" id="JNOM01000041">
    <property type="protein sequence ID" value="KNG88951.1"/>
    <property type="molecule type" value="Genomic_DNA"/>
</dbReference>
<sequence length="338" mass="39005">MATGFVLNLLFLLSLFFASLGNAGHPAWEAGATTATAEWIHVDPSWDWPTWYRETIQYYFNSPASKERLSSDIRAAWQLWLAAGLPETFRFVEFPKWRCEQHPYSCLLIVGDGEVPSAYTSIGRQISQPWDAITMYLVFEPGEDEHSRALIAAHEIGHAWGLIHEHQNPLYWQWAYYATRSDSLFRFYCANVQGYDAVAHEINNTRELWGENGPCRNSLRASDMDFYASEILPWAHRYQSPHHLWPQDSDVDWDSIMIYGSYLFGELDEHGNPKPTLLRMKDLQVIPDPDTVTDLDVVGLLHLYHPKFGKFLDVFHNEPSSPWYTIFQGKIKSCPIKT</sequence>
<dbReference type="Proteomes" id="UP000037505">
    <property type="component" value="Unassembled WGS sequence"/>
</dbReference>
<dbReference type="AlphaFoldDB" id="A0A0L1JB10"/>
<proteinExistence type="predicted"/>
<organism evidence="2 3">
    <name type="scientific">Aspergillus nomiae NRRL (strain ATCC 15546 / NRRL 13137 / CBS 260.88 / M93)</name>
    <dbReference type="NCBI Taxonomy" id="1509407"/>
    <lineage>
        <taxon>Eukaryota</taxon>
        <taxon>Fungi</taxon>
        <taxon>Dikarya</taxon>
        <taxon>Ascomycota</taxon>
        <taxon>Pezizomycotina</taxon>
        <taxon>Eurotiomycetes</taxon>
        <taxon>Eurotiomycetidae</taxon>
        <taxon>Eurotiales</taxon>
        <taxon>Aspergillaceae</taxon>
        <taxon>Aspergillus</taxon>
        <taxon>Aspergillus subgen. Circumdati</taxon>
    </lineage>
</organism>
<accession>A0A0L1JB10</accession>
<dbReference type="RefSeq" id="XP_015409874.1">
    <property type="nucleotide sequence ID" value="XM_015547434.1"/>
</dbReference>
<dbReference type="SUPFAM" id="SSF55486">
    <property type="entry name" value="Metalloproteases ('zincins'), catalytic domain"/>
    <property type="match status" value="1"/>
</dbReference>
<keyword evidence="3" id="KW-1185">Reference proteome</keyword>
<evidence type="ECO:0008006" key="4">
    <source>
        <dbReference type="Google" id="ProtNLM"/>
    </source>
</evidence>
<feature type="signal peptide" evidence="1">
    <location>
        <begin position="1"/>
        <end position="23"/>
    </location>
</feature>
<dbReference type="GO" id="GO:0008237">
    <property type="term" value="F:metallopeptidase activity"/>
    <property type="evidence" value="ECO:0007669"/>
    <property type="project" value="InterPro"/>
</dbReference>
<dbReference type="InterPro" id="IPR024079">
    <property type="entry name" value="MetalloPept_cat_dom_sf"/>
</dbReference>